<dbReference type="Pfam" id="PF03116">
    <property type="entry name" value="NQR2_RnfD_RnfE"/>
    <property type="match status" value="1"/>
</dbReference>
<keyword evidence="3" id="KW-0997">Cell inner membrane</keyword>
<keyword evidence="10 16" id="KW-0520">NAD</keyword>
<dbReference type="Proteomes" id="UP001290861">
    <property type="component" value="Unassembled WGS sequence"/>
</dbReference>
<evidence type="ECO:0000256" key="6">
    <source>
        <dbReference type="ARBA" id="ARBA00022643"/>
    </source>
</evidence>
<feature type="transmembrane region" description="Helical" evidence="16">
    <location>
        <begin position="132"/>
        <end position="162"/>
    </location>
</feature>
<dbReference type="NCBIfam" id="TIGR01937">
    <property type="entry name" value="nqrB"/>
    <property type="match status" value="1"/>
</dbReference>
<feature type="transmembrane region" description="Helical" evidence="16">
    <location>
        <begin position="320"/>
        <end position="338"/>
    </location>
</feature>
<keyword evidence="14 16" id="KW-0472">Membrane</keyword>
<dbReference type="EC" id="7.2.1.1" evidence="16"/>
<comment type="caution">
    <text evidence="17">The sequence shown here is derived from an EMBL/GenBank/DDBJ whole genome shotgun (WGS) entry which is preliminary data.</text>
</comment>
<evidence type="ECO:0000256" key="1">
    <source>
        <dbReference type="ARBA" id="ARBA00022448"/>
    </source>
</evidence>
<dbReference type="PANTHER" id="PTHR30578:SF1">
    <property type="entry name" value="NA(+)-TRANSLOCATING NADH-QUINONE REDUCTASE SUBUNIT B"/>
    <property type="match status" value="1"/>
</dbReference>
<sequence length="411" mass="43895">MKALFDFMDKNIAPLFEKGGKFERLYPLWEAGDTFNRTPGDVTPSAPHVRDSIDQKRLMIFVIYALIPCILFGIWNAGNQFNLANGIEATFGADMARGALMVLPIIFVSYAVGGIWEVLFAVIRRHEINEGFLVTGMLFPLTLAPTIPLWQVAVGISFGIVIGKEIFGGVGYNILNPALTARAFLFFAYPAQISGDKVWVGSLAESPSIVNSILGHSGEYVDGVTQATPLAVAAAAKGSGMAAVDALNHAGYTIQNLTVGNIPGSIGSTSAIAVLIGMGFLILTGIASWRVMLSGILGCGLMGLLFNVLPLDNEFAALPYYYHIAMGGFLFGIVFMATDPVSASATNTGKFIYGFLIGALTVLIRVANPAYPEGAMLAILFMNVMAPLVDHFVVQGHIKKRTAYARALNNA</sequence>
<comment type="cofactor">
    <cofactor evidence="16">
        <name>FMN</name>
        <dbReference type="ChEBI" id="CHEBI:58210"/>
    </cofactor>
</comment>
<feature type="transmembrane region" description="Helical" evidence="16">
    <location>
        <begin position="98"/>
        <end position="120"/>
    </location>
</feature>
<keyword evidence="9 16" id="KW-1133">Transmembrane helix</keyword>
<feature type="transmembrane region" description="Helical" evidence="16">
    <location>
        <begin position="350"/>
        <end position="368"/>
    </location>
</feature>
<keyword evidence="2 16" id="KW-1003">Cell membrane</keyword>
<evidence type="ECO:0000256" key="8">
    <source>
        <dbReference type="ARBA" id="ARBA00022967"/>
    </source>
</evidence>
<dbReference type="HAMAP" id="MF_00426">
    <property type="entry name" value="NqrB"/>
    <property type="match status" value="1"/>
</dbReference>
<dbReference type="RefSeq" id="WP_322610260.1">
    <property type="nucleotide sequence ID" value="NZ_JARVCO010000012.1"/>
</dbReference>
<dbReference type="InterPro" id="IPR010966">
    <property type="entry name" value="NqrB"/>
</dbReference>
<evidence type="ECO:0000256" key="12">
    <source>
        <dbReference type="ARBA" id="ARBA00023065"/>
    </source>
</evidence>
<keyword evidence="13 16" id="KW-0830">Ubiquinone</keyword>
<keyword evidence="5 16" id="KW-0285">Flavoprotein</keyword>
<dbReference type="InterPro" id="IPR004338">
    <property type="entry name" value="NqrB/RnfD"/>
</dbReference>
<keyword evidence="18" id="KW-1185">Reference proteome</keyword>
<keyword evidence="1 16" id="KW-0813">Transport</keyword>
<reference evidence="17 18" key="1">
    <citation type="journal article" date="2024" name="Appl. Environ. Microbiol.">
        <title>Pontiella agarivorans sp. nov., a novel marine anaerobic bacterium capable of degrading macroalgal polysaccharides and fixing nitrogen.</title>
        <authorList>
            <person name="Liu N."/>
            <person name="Kivenson V."/>
            <person name="Peng X."/>
            <person name="Cui Z."/>
            <person name="Lankiewicz T.S."/>
            <person name="Gosselin K.M."/>
            <person name="English C.J."/>
            <person name="Blair E.M."/>
            <person name="O'Malley M.A."/>
            <person name="Valentine D.L."/>
        </authorList>
    </citation>
    <scope>NUCLEOTIDE SEQUENCE [LARGE SCALE GENOMIC DNA]</scope>
    <source>
        <strain evidence="17 18">NLcol2</strain>
    </source>
</reference>
<accession>A0ABU5N232</accession>
<proteinExistence type="inferred from homology"/>
<keyword evidence="7 16" id="KW-0812">Transmembrane</keyword>
<evidence type="ECO:0000256" key="7">
    <source>
        <dbReference type="ARBA" id="ARBA00022692"/>
    </source>
</evidence>
<comment type="subunit">
    <text evidence="16">Composed of six subunits; NqrA, NqrB, NqrC, NqrD, NqrE and NqrF.</text>
</comment>
<dbReference type="NCBIfam" id="NF003756">
    <property type="entry name" value="PRK05349.1"/>
    <property type="match status" value="1"/>
</dbReference>
<feature type="modified residue" description="FMN phosphoryl threonine" evidence="16">
    <location>
        <position position="228"/>
    </location>
</feature>
<evidence type="ECO:0000256" key="5">
    <source>
        <dbReference type="ARBA" id="ARBA00022630"/>
    </source>
</evidence>
<feature type="transmembrane region" description="Helical" evidence="16">
    <location>
        <begin position="266"/>
        <end position="284"/>
    </location>
</feature>
<feature type="transmembrane region" description="Helical" evidence="16">
    <location>
        <begin position="58"/>
        <end position="78"/>
    </location>
</feature>
<dbReference type="PANTHER" id="PTHR30578">
    <property type="entry name" value="ELECTRON TRANSPORT COMPLEX PROTEIN RNFD"/>
    <property type="match status" value="1"/>
</dbReference>
<feature type="transmembrane region" description="Helical" evidence="16">
    <location>
        <begin position="291"/>
        <end position="308"/>
    </location>
</feature>
<comment type="function">
    <text evidence="16">NQR complex catalyzes the reduction of ubiquinone-1 to ubiquinol by two successive reactions, coupled with the transport of Na(+) ions from the cytoplasm to the periplasm. NqrA to NqrE are probably involved in the second step, the conversion of ubisemiquinone to ubiquinol.</text>
</comment>
<evidence type="ECO:0000313" key="17">
    <source>
        <dbReference type="EMBL" id="MDZ8120486.1"/>
    </source>
</evidence>
<comment type="subcellular location">
    <subcellularLocation>
        <location evidence="16">Cell membrane</location>
        <topology evidence="16">Multi-pass membrane protein</topology>
    </subcellularLocation>
</comment>
<keyword evidence="11 16" id="KW-0915">Sodium</keyword>
<keyword evidence="8 16" id="KW-1278">Translocase</keyword>
<evidence type="ECO:0000256" key="15">
    <source>
        <dbReference type="ARBA" id="ARBA00023201"/>
    </source>
</evidence>
<protein>
    <recommendedName>
        <fullName evidence="16">Na(+)-translocating NADH-quinone reductase subunit B</fullName>
        <shortName evidence="16">Na(+)-NQR subunit B</shortName>
        <shortName evidence="16">Na(+)-translocating NQR subunit B</shortName>
        <ecNumber evidence="16">7.2.1.1</ecNumber>
    </recommendedName>
    <alternativeName>
        <fullName evidence="16">NQR complex subunit B</fullName>
    </alternativeName>
    <alternativeName>
        <fullName evidence="16">NQR-1 subunit B</fullName>
    </alternativeName>
</protein>
<name>A0ABU5N232_9BACT</name>
<evidence type="ECO:0000256" key="16">
    <source>
        <dbReference type="HAMAP-Rule" id="MF_00426"/>
    </source>
</evidence>
<organism evidence="17 18">
    <name type="scientific">Pontiella agarivorans</name>
    <dbReference type="NCBI Taxonomy" id="3038953"/>
    <lineage>
        <taxon>Bacteria</taxon>
        <taxon>Pseudomonadati</taxon>
        <taxon>Kiritimatiellota</taxon>
        <taxon>Kiritimatiellia</taxon>
        <taxon>Kiritimatiellales</taxon>
        <taxon>Pontiellaceae</taxon>
        <taxon>Pontiella</taxon>
    </lineage>
</organism>
<evidence type="ECO:0000256" key="14">
    <source>
        <dbReference type="ARBA" id="ARBA00023136"/>
    </source>
</evidence>
<feature type="transmembrane region" description="Helical" evidence="16">
    <location>
        <begin position="374"/>
        <end position="394"/>
    </location>
</feature>
<evidence type="ECO:0000256" key="4">
    <source>
        <dbReference type="ARBA" id="ARBA00022553"/>
    </source>
</evidence>
<evidence type="ECO:0000256" key="3">
    <source>
        <dbReference type="ARBA" id="ARBA00022519"/>
    </source>
</evidence>
<dbReference type="EMBL" id="JARVCO010000012">
    <property type="protein sequence ID" value="MDZ8120486.1"/>
    <property type="molecule type" value="Genomic_DNA"/>
</dbReference>
<comment type="similarity">
    <text evidence="16">Belongs to the NqrB/RnfD family.</text>
</comment>
<evidence type="ECO:0000256" key="10">
    <source>
        <dbReference type="ARBA" id="ARBA00023027"/>
    </source>
</evidence>
<keyword evidence="15 16" id="KW-0739">Sodium transport</keyword>
<keyword evidence="6 16" id="KW-0288">FMN</keyword>
<evidence type="ECO:0000256" key="13">
    <source>
        <dbReference type="ARBA" id="ARBA00023075"/>
    </source>
</evidence>
<comment type="catalytic activity">
    <reaction evidence="16">
        <text>a ubiquinone + n Na(+)(in) + NADH + H(+) = a ubiquinol + n Na(+)(out) + NAD(+)</text>
        <dbReference type="Rhea" id="RHEA:47748"/>
        <dbReference type="Rhea" id="RHEA-COMP:9565"/>
        <dbReference type="Rhea" id="RHEA-COMP:9566"/>
        <dbReference type="ChEBI" id="CHEBI:15378"/>
        <dbReference type="ChEBI" id="CHEBI:16389"/>
        <dbReference type="ChEBI" id="CHEBI:17976"/>
        <dbReference type="ChEBI" id="CHEBI:29101"/>
        <dbReference type="ChEBI" id="CHEBI:57540"/>
        <dbReference type="ChEBI" id="CHEBI:57945"/>
        <dbReference type="EC" id="7.2.1.1"/>
    </reaction>
</comment>
<keyword evidence="4 16" id="KW-0597">Phosphoprotein</keyword>
<keyword evidence="12 16" id="KW-0406">Ion transport</keyword>
<evidence type="ECO:0000256" key="11">
    <source>
        <dbReference type="ARBA" id="ARBA00023053"/>
    </source>
</evidence>
<evidence type="ECO:0000313" key="18">
    <source>
        <dbReference type="Proteomes" id="UP001290861"/>
    </source>
</evidence>
<evidence type="ECO:0000256" key="9">
    <source>
        <dbReference type="ARBA" id="ARBA00022989"/>
    </source>
</evidence>
<gene>
    <name evidence="16" type="primary">nqrB</name>
    <name evidence="17" type="ORF">P9H32_17805</name>
</gene>
<dbReference type="PIRSF" id="PIRSF016055">
    <property type="entry name" value="NADH-UbQ_OxRdtase_B_su"/>
    <property type="match status" value="1"/>
</dbReference>
<evidence type="ECO:0000256" key="2">
    <source>
        <dbReference type="ARBA" id="ARBA00022475"/>
    </source>
</evidence>